<comment type="caution">
    <text evidence="2">The sequence shown here is derived from an EMBL/GenBank/DDBJ whole genome shotgun (WGS) entry which is preliminary data.</text>
</comment>
<name>A0A1D1W4D2_RAMVA</name>
<evidence type="ECO:0000313" key="3">
    <source>
        <dbReference type="Proteomes" id="UP000186922"/>
    </source>
</evidence>
<organism evidence="2 3">
    <name type="scientific">Ramazzottius varieornatus</name>
    <name type="common">Water bear</name>
    <name type="synonym">Tardigrade</name>
    <dbReference type="NCBI Taxonomy" id="947166"/>
    <lineage>
        <taxon>Eukaryota</taxon>
        <taxon>Metazoa</taxon>
        <taxon>Ecdysozoa</taxon>
        <taxon>Tardigrada</taxon>
        <taxon>Eutardigrada</taxon>
        <taxon>Parachela</taxon>
        <taxon>Hypsibioidea</taxon>
        <taxon>Ramazzottiidae</taxon>
        <taxon>Ramazzottius</taxon>
    </lineage>
</organism>
<dbReference type="Proteomes" id="UP000186922">
    <property type="component" value="Unassembled WGS sequence"/>
</dbReference>
<sequence>MSTLAANATIAPSDRQVLQSSLWHFQVPRRLHRQKGVDTGVSYSLARNAPHSSHGAGAPSSLGLNEPELCKTSTGSVTDGLGGGEHAGFHVTFSRIARRVFLGRYEEARRGLRLFLRNLSTERPRSGT</sequence>
<evidence type="ECO:0000256" key="1">
    <source>
        <dbReference type="SAM" id="MobiDB-lite"/>
    </source>
</evidence>
<proteinExistence type="predicted"/>
<gene>
    <name evidence="2" type="primary">RvY_18052-1</name>
    <name evidence="2" type="synonym">RvY_18052.1</name>
    <name evidence="2" type="ORF">RvY_18052</name>
</gene>
<feature type="region of interest" description="Disordered" evidence="1">
    <location>
        <begin position="48"/>
        <end position="69"/>
    </location>
</feature>
<dbReference type="EMBL" id="BDGG01000017">
    <property type="protein sequence ID" value="GAV08342.1"/>
    <property type="molecule type" value="Genomic_DNA"/>
</dbReference>
<dbReference type="AlphaFoldDB" id="A0A1D1W4D2"/>
<accession>A0A1D1W4D2</accession>
<evidence type="ECO:0000313" key="2">
    <source>
        <dbReference type="EMBL" id="GAV08342.1"/>
    </source>
</evidence>
<protein>
    <submittedName>
        <fullName evidence="2">Uncharacterized protein</fullName>
    </submittedName>
</protein>
<reference evidence="2 3" key="1">
    <citation type="journal article" date="2016" name="Nat. Commun.">
        <title>Extremotolerant tardigrade genome and improved radiotolerance of human cultured cells by tardigrade-unique protein.</title>
        <authorList>
            <person name="Hashimoto T."/>
            <person name="Horikawa D.D."/>
            <person name="Saito Y."/>
            <person name="Kuwahara H."/>
            <person name="Kozuka-Hata H."/>
            <person name="Shin-I T."/>
            <person name="Minakuchi Y."/>
            <person name="Ohishi K."/>
            <person name="Motoyama A."/>
            <person name="Aizu T."/>
            <person name="Enomoto A."/>
            <person name="Kondo K."/>
            <person name="Tanaka S."/>
            <person name="Hara Y."/>
            <person name="Koshikawa S."/>
            <person name="Sagara H."/>
            <person name="Miura T."/>
            <person name="Yokobori S."/>
            <person name="Miyagawa K."/>
            <person name="Suzuki Y."/>
            <person name="Kubo T."/>
            <person name="Oyama M."/>
            <person name="Kohara Y."/>
            <person name="Fujiyama A."/>
            <person name="Arakawa K."/>
            <person name="Katayama T."/>
            <person name="Toyoda A."/>
            <person name="Kunieda T."/>
        </authorList>
    </citation>
    <scope>NUCLEOTIDE SEQUENCE [LARGE SCALE GENOMIC DNA]</scope>
    <source>
        <strain evidence="2 3">YOKOZUNA-1</strain>
    </source>
</reference>
<keyword evidence="3" id="KW-1185">Reference proteome</keyword>